<reference evidence="3" key="1">
    <citation type="submission" date="2018-06" db="EMBL/GenBank/DDBJ databases">
        <title>Complete genome of Pseudomonas insecticola strain QZS01.</title>
        <authorList>
            <person name="Wang J."/>
            <person name="Su Q."/>
        </authorList>
    </citation>
    <scope>NUCLEOTIDE SEQUENCE [LARGE SCALE GENOMIC DNA]</scope>
    <source>
        <strain evidence="3">QZS01</strain>
    </source>
</reference>
<protein>
    <submittedName>
        <fullName evidence="2">sn-glycerol-3-phosphate transporter</fullName>
    </submittedName>
</protein>
<evidence type="ECO:0000313" key="2">
    <source>
        <dbReference type="EMBL" id="AZS51432.1"/>
    </source>
</evidence>
<feature type="chain" id="PRO_5018711699" evidence="1">
    <location>
        <begin position="23"/>
        <end position="157"/>
    </location>
</feature>
<organism evidence="2 3">
    <name type="scientific">Entomomonas moraniae</name>
    <dbReference type="NCBI Taxonomy" id="2213226"/>
    <lineage>
        <taxon>Bacteria</taxon>
        <taxon>Pseudomonadati</taxon>
        <taxon>Pseudomonadota</taxon>
        <taxon>Gammaproteobacteria</taxon>
        <taxon>Pseudomonadales</taxon>
        <taxon>Pseudomonadaceae</taxon>
        <taxon>Entomomonas</taxon>
    </lineage>
</organism>
<keyword evidence="3" id="KW-1185">Reference proteome</keyword>
<evidence type="ECO:0000256" key="1">
    <source>
        <dbReference type="SAM" id="SignalP"/>
    </source>
</evidence>
<dbReference type="AlphaFoldDB" id="A0A3Q9JK34"/>
<dbReference type="Proteomes" id="UP000273143">
    <property type="component" value="Chromosome"/>
</dbReference>
<evidence type="ECO:0000313" key="3">
    <source>
        <dbReference type="Proteomes" id="UP000273143"/>
    </source>
</evidence>
<feature type="signal peptide" evidence="1">
    <location>
        <begin position="1"/>
        <end position="22"/>
    </location>
</feature>
<dbReference type="RefSeq" id="WP_127164186.1">
    <property type="nucleotide sequence ID" value="NZ_CP029822.1"/>
</dbReference>
<proteinExistence type="predicted"/>
<gene>
    <name evidence="2" type="ORF">DM558_11930</name>
</gene>
<dbReference type="KEGG" id="emo:DM558_11930"/>
<keyword evidence="1" id="KW-0732">Signal</keyword>
<dbReference type="EMBL" id="CP029822">
    <property type="protein sequence ID" value="AZS51432.1"/>
    <property type="molecule type" value="Genomic_DNA"/>
</dbReference>
<sequence>MASSFYKIALLSFLTTSQITIADTQEKGHWHIETSVYTTHFHPKPEHNNHQDLIGIDYNFPSKWFIGGATFRNSFRQRSFYVYAGKRYQLENTPFYARLSGGLIQGYHGKYRNKIPLNNLGIAPAIIPGVGIQIKRVNAEAFLLGFNALMVNVGYSF</sequence>
<accession>A0A3Q9JK34</accession>
<name>A0A3Q9JK34_9GAMM</name>